<dbReference type="InterPro" id="IPR010310">
    <property type="entry name" value="T7SS_ESAT-6-like"/>
</dbReference>
<accession>A0A553ZRQ0</accession>
<comment type="caution">
    <text evidence="1">The sequence shown here is derived from an EMBL/GenBank/DDBJ whole genome shotgun (WGS) entry which is preliminary data.</text>
</comment>
<dbReference type="OrthoDB" id="4281503at2"/>
<reference evidence="1 2" key="1">
    <citation type="submission" date="2019-07" db="EMBL/GenBank/DDBJ databases">
        <title>Draft genome for Streptomyces benahoarensis MZ03-48.</title>
        <authorList>
            <person name="Gonzalez-Pimentel J.L."/>
        </authorList>
    </citation>
    <scope>NUCLEOTIDE SEQUENCE [LARGE SCALE GENOMIC DNA]</scope>
    <source>
        <strain evidence="1 2">MZ03-48</strain>
    </source>
</reference>
<sequence>MASHTLTLTEFRVELEHLHDAMSTVKGCTASIENDVMLVKQVLNLAEGVWQSPSGATFGNLQREFGDNMTVLVELLRDMSTRLHSAYEEYRQVEETNANNFHKTH</sequence>
<dbReference type="InterPro" id="IPR036689">
    <property type="entry name" value="ESAT-6-like_sf"/>
</dbReference>
<evidence type="ECO:0000313" key="2">
    <source>
        <dbReference type="Proteomes" id="UP000320888"/>
    </source>
</evidence>
<dbReference type="Pfam" id="PF06013">
    <property type="entry name" value="WXG100"/>
    <property type="match status" value="1"/>
</dbReference>
<dbReference type="EMBL" id="VKLS01000007">
    <property type="protein sequence ID" value="TSB43956.1"/>
    <property type="molecule type" value="Genomic_DNA"/>
</dbReference>
<dbReference type="AlphaFoldDB" id="A0A553ZRQ0"/>
<dbReference type="SUPFAM" id="SSF140453">
    <property type="entry name" value="EsxAB dimer-like"/>
    <property type="match status" value="1"/>
</dbReference>
<gene>
    <name evidence="1" type="ORF">FNZ23_01635</name>
</gene>
<organism evidence="1 2">
    <name type="scientific">Streptomyces benahoarensis</name>
    <dbReference type="NCBI Taxonomy" id="2595054"/>
    <lineage>
        <taxon>Bacteria</taxon>
        <taxon>Bacillati</taxon>
        <taxon>Actinomycetota</taxon>
        <taxon>Actinomycetes</taxon>
        <taxon>Kitasatosporales</taxon>
        <taxon>Streptomycetaceae</taxon>
        <taxon>Streptomyces</taxon>
    </lineage>
</organism>
<proteinExistence type="predicted"/>
<dbReference type="Proteomes" id="UP000320888">
    <property type="component" value="Unassembled WGS sequence"/>
</dbReference>
<dbReference type="Gene3D" id="1.10.287.1060">
    <property type="entry name" value="ESAT-6-like"/>
    <property type="match status" value="1"/>
</dbReference>
<evidence type="ECO:0000313" key="1">
    <source>
        <dbReference type="EMBL" id="TSB43956.1"/>
    </source>
</evidence>
<name>A0A553ZRQ0_9ACTN</name>
<protein>
    <submittedName>
        <fullName evidence="1">WXG100 family type VII secretion target</fullName>
    </submittedName>
</protein>
<keyword evidence="2" id="KW-1185">Reference proteome</keyword>
<dbReference type="RefSeq" id="WP_143939783.1">
    <property type="nucleotide sequence ID" value="NZ_VKLS01000007.1"/>
</dbReference>